<organism evidence="2 3">
    <name type="scientific">Loxostege sticticalis</name>
    <name type="common">Beet webworm moth</name>
    <dbReference type="NCBI Taxonomy" id="481309"/>
    <lineage>
        <taxon>Eukaryota</taxon>
        <taxon>Metazoa</taxon>
        <taxon>Ecdysozoa</taxon>
        <taxon>Arthropoda</taxon>
        <taxon>Hexapoda</taxon>
        <taxon>Insecta</taxon>
        <taxon>Pterygota</taxon>
        <taxon>Neoptera</taxon>
        <taxon>Endopterygota</taxon>
        <taxon>Lepidoptera</taxon>
        <taxon>Glossata</taxon>
        <taxon>Ditrysia</taxon>
        <taxon>Pyraloidea</taxon>
        <taxon>Crambidae</taxon>
        <taxon>Pyraustinae</taxon>
        <taxon>Loxostege</taxon>
    </lineage>
</organism>
<evidence type="ECO:0000256" key="1">
    <source>
        <dbReference type="SAM" id="MobiDB-lite"/>
    </source>
</evidence>
<proteinExistence type="predicted"/>
<evidence type="ECO:0000313" key="2">
    <source>
        <dbReference type="EMBL" id="KAL0839075.1"/>
    </source>
</evidence>
<protein>
    <submittedName>
        <fullName evidence="2">Uncharacterized protein</fullName>
    </submittedName>
</protein>
<gene>
    <name evidence="2" type="ORF">ABMA28_017057</name>
</gene>
<comment type="caution">
    <text evidence="2">The sequence shown here is derived from an EMBL/GenBank/DDBJ whole genome shotgun (WGS) entry which is preliminary data.</text>
</comment>
<reference evidence="2 3" key="1">
    <citation type="submission" date="2024-06" db="EMBL/GenBank/DDBJ databases">
        <title>A chromosome-level genome assembly of beet webworm, Loxostege sticticalis.</title>
        <authorList>
            <person name="Zhang Y."/>
        </authorList>
    </citation>
    <scope>NUCLEOTIDE SEQUENCE [LARGE SCALE GENOMIC DNA]</scope>
    <source>
        <strain evidence="2">AQ028</strain>
        <tissue evidence="2">Male pupae</tissue>
    </source>
</reference>
<dbReference type="Proteomes" id="UP001549921">
    <property type="component" value="Unassembled WGS sequence"/>
</dbReference>
<feature type="region of interest" description="Disordered" evidence="1">
    <location>
        <begin position="1"/>
        <end position="26"/>
    </location>
</feature>
<feature type="region of interest" description="Disordered" evidence="1">
    <location>
        <begin position="184"/>
        <end position="217"/>
    </location>
</feature>
<accession>A0ABD0T6V3</accession>
<evidence type="ECO:0000313" key="3">
    <source>
        <dbReference type="Proteomes" id="UP001549921"/>
    </source>
</evidence>
<name>A0ABD0T6V3_LOXSC</name>
<sequence>MKTSHYDEVSDESLDASDDRPTDPVESEMFAMCTRPVRSSDPVESETLVARTRPVDIVEARPVEVETDVFVSSYAEPVDVVDASSIVSPEEVSIRTVDPSERWSDSLMSLPLETVASEFEPIAQCDAVSEMYYTASSEVSLLSDTEIPERANVDEESLDGREKDDRKECVIAGHVAAMRERFESMTRTNTPCPDLMRSSSPSLDVFRNITPSPDRLG</sequence>
<dbReference type="AlphaFoldDB" id="A0ABD0T6V3"/>
<feature type="compositionally biased region" description="Polar residues" evidence="1">
    <location>
        <begin position="185"/>
        <end position="202"/>
    </location>
</feature>
<dbReference type="EMBL" id="JBEDNZ010000009">
    <property type="protein sequence ID" value="KAL0839075.1"/>
    <property type="molecule type" value="Genomic_DNA"/>
</dbReference>